<dbReference type="AlphaFoldDB" id="A0A182HZ40"/>
<keyword evidence="2" id="KW-1185">Reference proteome</keyword>
<evidence type="ECO:0000313" key="1">
    <source>
        <dbReference type="EnsemblMetazoa" id="AARA006568-PA"/>
    </source>
</evidence>
<dbReference type="PANTHER" id="PTHR33053:SF9">
    <property type="entry name" value="AGAP000105-PA"/>
    <property type="match status" value="1"/>
</dbReference>
<accession>A0A182HZ40</accession>
<dbReference type="VEuPathDB" id="VectorBase:AARA21_004333"/>
<dbReference type="EnsemblMetazoa" id="AARA006568-RA">
    <property type="protein sequence ID" value="AARA006568-PA"/>
    <property type="gene ID" value="AARA006568"/>
</dbReference>
<name>A0A182HZ40_ANOAR</name>
<proteinExistence type="predicted"/>
<dbReference type="Proteomes" id="UP000075840">
    <property type="component" value="Unassembled WGS sequence"/>
</dbReference>
<dbReference type="VEuPathDB" id="VectorBase:AARA006568"/>
<evidence type="ECO:0008006" key="3">
    <source>
        <dbReference type="Google" id="ProtNLM"/>
    </source>
</evidence>
<dbReference type="EMBL" id="APCN01008387">
    <property type="status" value="NOT_ANNOTATED_CDS"/>
    <property type="molecule type" value="Genomic_DNA"/>
</dbReference>
<protein>
    <recommendedName>
        <fullName evidence="3">DUF4806 domain-containing protein</fullName>
    </recommendedName>
</protein>
<sequence>METVDTNKSKKYHNCENHEDVKDCLRHFAITRNLPRDTVNEMLEILRSNTNMDLPKDCRTLLKTYANIGKEMQSIQEQFTIQFSVDGLPLHKSGRMQVWPILMKVEEVKNAPIMMVAAFCGTEKPRSVEEYLRQLVEEANKLYLNGVCIGDKTIKFEIRAFIADSPARAFIK</sequence>
<reference evidence="1" key="1">
    <citation type="submission" date="2022-08" db="UniProtKB">
        <authorList>
            <consortium name="EnsemblMetazoa"/>
        </authorList>
    </citation>
    <scope>IDENTIFICATION</scope>
    <source>
        <strain evidence="1">Dongola</strain>
    </source>
</reference>
<evidence type="ECO:0000313" key="2">
    <source>
        <dbReference type="Proteomes" id="UP000075840"/>
    </source>
</evidence>
<organism evidence="1 2">
    <name type="scientific">Anopheles arabiensis</name>
    <name type="common">Mosquito</name>
    <dbReference type="NCBI Taxonomy" id="7173"/>
    <lineage>
        <taxon>Eukaryota</taxon>
        <taxon>Metazoa</taxon>
        <taxon>Ecdysozoa</taxon>
        <taxon>Arthropoda</taxon>
        <taxon>Hexapoda</taxon>
        <taxon>Insecta</taxon>
        <taxon>Pterygota</taxon>
        <taxon>Neoptera</taxon>
        <taxon>Endopterygota</taxon>
        <taxon>Diptera</taxon>
        <taxon>Nematocera</taxon>
        <taxon>Culicoidea</taxon>
        <taxon>Culicidae</taxon>
        <taxon>Anophelinae</taxon>
        <taxon>Anopheles</taxon>
    </lineage>
</organism>
<dbReference type="PANTHER" id="PTHR33053">
    <property type="entry name" value="PROTEIN, PUTATIVE-RELATED"/>
    <property type="match status" value="1"/>
</dbReference>